<dbReference type="PANTHER" id="PTHR10972">
    <property type="entry name" value="OXYSTEROL-BINDING PROTEIN-RELATED"/>
    <property type="match status" value="1"/>
</dbReference>
<dbReference type="SUPFAM" id="SSF144000">
    <property type="entry name" value="Oxysterol-binding protein-like"/>
    <property type="match status" value="1"/>
</dbReference>
<dbReference type="GO" id="GO:0005829">
    <property type="term" value="C:cytosol"/>
    <property type="evidence" value="ECO:0007669"/>
    <property type="project" value="TreeGrafter"/>
</dbReference>
<dbReference type="Gene3D" id="2.40.160.120">
    <property type="match status" value="1"/>
</dbReference>
<dbReference type="PANTHER" id="PTHR10972:SF102">
    <property type="entry name" value="OXYSTEROL-BINDING PROTEIN"/>
    <property type="match status" value="1"/>
</dbReference>
<comment type="caution">
    <text evidence="2">The sequence shown here is derived from an EMBL/GenBank/DDBJ whole genome shotgun (WGS) entry which is preliminary data.</text>
</comment>
<proteinExistence type="inferred from homology"/>
<sequence length="131" mass="14919">VSHHPPLSVLHAINEPQKMELNWWQYRQPQFYGRSIEATVHGQRELKLLELGETYGMNCPKLYISLLPFPTVPWISNVEILCKQSGLKANLSFKGKSFFGLRGSGTRICGSIRQCSPPHNVLYELHGDWNG</sequence>
<dbReference type="GO" id="GO:0016020">
    <property type="term" value="C:membrane"/>
    <property type="evidence" value="ECO:0007669"/>
    <property type="project" value="TreeGrafter"/>
</dbReference>
<comment type="similarity">
    <text evidence="1">Belongs to the OSBP family.</text>
</comment>
<accession>A0AA38LN85</accession>
<dbReference type="AlphaFoldDB" id="A0AA38LN85"/>
<gene>
    <name evidence="2" type="ORF">KI387_003611</name>
</gene>
<dbReference type="OMA" id="TKPFCGA"/>
<dbReference type="EMBL" id="JAHRHJ020000001">
    <property type="protein sequence ID" value="KAH9331503.1"/>
    <property type="molecule type" value="Genomic_DNA"/>
</dbReference>
<evidence type="ECO:0000313" key="3">
    <source>
        <dbReference type="Proteomes" id="UP000824469"/>
    </source>
</evidence>
<feature type="non-terminal residue" evidence="2">
    <location>
        <position position="131"/>
    </location>
</feature>
<feature type="non-terminal residue" evidence="2">
    <location>
        <position position="1"/>
    </location>
</feature>
<keyword evidence="3" id="KW-1185">Reference proteome</keyword>
<reference evidence="2 3" key="1">
    <citation type="journal article" date="2021" name="Nat. Plants">
        <title>The Taxus genome provides insights into paclitaxel biosynthesis.</title>
        <authorList>
            <person name="Xiong X."/>
            <person name="Gou J."/>
            <person name="Liao Q."/>
            <person name="Li Y."/>
            <person name="Zhou Q."/>
            <person name="Bi G."/>
            <person name="Li C."/>
            <person name="Du R."/>
            <person name="Wang X."/>
            <person name="Sun T."/>
            <person name="Guo L."/>
            <person name="Liang H."/>
            <person name="Lu P."/>
            <person name="Wu Y."/>
            <person name="Zhang Z."/>
            <person name="Ro D.K."/>
            <person name="Shang Y."/>
            <person name="Huang S."/>
            <person name="Yan J."/>
        </authorList>
    </citation>
    <scope>NUCLEOTIDE SEQUENCE [LARGE SCALE GENOMIC DNA]</scope>
    <source>
        <strain evidence="2">Ta-2019</strain>
    </source>
</reference>
<evidence type="ECO:0000256" key="1">
    <source>
        <dbReference type="ARBA" id="ARBA00008842"/>
    </source>
</evidence>
<dbReference type="InterPro" id="IPR000648">
    <property type="entry name" value="Oxysterol-bd"/>
</dbReference>
<organism evidence="2 3">
    <name type="scientific">Taxus chinensis</name>
    <name type="common">Chinese yew</name>
    <name type="synonym">Taxus wallichiana var. chinensis</name>
    <dbReference type="NCBI Taxonomy" id="29808"/>
    <lineage>
        <taxon>Eukaryota</taxon>
        <taxon>Viridiplantae</taxon>
        <taxon>Streptophyta</taxon>
        <taxon>Embryophyta</taxon>
        <taxon>Tracheophyta</taxon>
        <taxon>Spermatophyta</taxon>
        <taxon>Pinopsida</taxon>
        <taxon>Pinidae</taxon>
        <taxon>Conifers II</taxon>
        <taxon>Cupressales</taxon>
        <taxon>Taxaceae</taxon>
        <taxon>Taxus</taxon>
    </lineage>
</organism>
<name>A0AA38LN85_TAXCH</name>
<dbReference type="Proteomes" id="UP000824469">
    <property type="component" value="Unassembled WGS sequence"/>
</dbReference>
<dbReference type="Pfam" id="PF01237">
    <property type="entry name" value="Oxysterol_BP"/>
    <property type="match status" value="1"/>
</dbReference>
<dbReference type="GO" id="GO:0032934">
    <property type="term" value="F:sterol binding"/>
    <property type="evidence" value="ECO:0007669"/>
    <property type="project" value="TreeGrafter"/>
</dbReference>
<evidence type="ECO:0008006" key="4">
    <source>
        <dbReference type="Google" id="ProtNLM"/>
    </source>
</evidence>
<protein>
    <recommendedName>
        <fullName evidence="4">Oxysterol-binding protein</fullName>
    </recommendedName>
</protein>
<evidence type="ECO:0000313" key="2">
    <source>
        <dbReference type="EMBL" id="KAH9331503.1"/>
    </source>
</evidence>
<dbReference type="InterPro" id="IPR037239">
    <property type="entry name" value="OSBP_sf"/>
</dbReference>